<proteinExistence type="predicted"/>
<dbReference type="InterPro" id="IPR005135">
    <property type="entry name" value="Endo/exonuclease/phosphatase"/>
</dbReference>
<organism evidence="2 3">
    <name type="scientific">Myceligenerans crystallogenes</name>
    <dbReference type="NCBI Taxonomy" id="316335"/>
    <lineage>
        <taxon>Bacteria</taxon>
        <taxon>Bacillati</taxon>
        <taxon>Actinomycetota</taxon>
        <taxon>Actinomycetes</taxon>
        <taxon>Micrococcales</taxon>
        <taxon>Promicromonosporaceae</taxon>
        <taxon>Myceligenerans</taxon>
    </lineage>
</organism>
<dbReference type="Gene3D" id="3.60.10.10">
    <property type="entry name" value="Endonuclease/exonuclease/phosphatase"/>
    <property type="match status" value="1"/>
</dbReference>
<name>A0ABN2NFL1_9MICO</name>
<accession>A0ABN2NFL1</accession>
<feature type="domain" description="Endonuclease/exonuclease/phosphatase" evidence="1">
    <location>
        <begin position="27"/>
        <end position="264"/>
    </location>
</feature>
<protein>
    <submittedName>
        <fullName evidence="2">Endonuclease/exonuclease/phosphatase family protein</fullName>
    </submittedName>
</protein>
<keyword evidence="3" id="KW-1185">Reference proteome</keyword>
<dbReference type="SUPFAM" id="SSF56219">
    <property type="entry name" value="DNase I-like"/>
    <property type="match status" value="1"/>
</dbReference>
<gene>
    <name evidence="2" type="ORF">GCM10009751_22810</name>
</gene>
<dbReference type="Proteomes" id="UP001501094">
    <property type="component" value="Unassembled WGS sequence"/>
</dbReference>
<sequence>MRTAGDAATAQVAARPGARQDRRVRIVTFNIRHGLGPDGRCDARRLAAAVRALDPDILALQEVDRRQPRSGFTDQARICAEAMGAVDHRFVPTVAGWMSVPGLRWRARGRERYPAYGIALASRFPVRAWRHWRLPLASRWAGPVQLGVDEPRAAVAADVGTPSGTITVCATHLSSRLGNAWAQLPWLRDALSGAPRPVVLTGDLNLRDTAPVQQIGWRPPAATPTPTFPVERPRFQIDHVLVDDDGQLRVTGEPRAVDTGLSDHRALVVDVSLTPRA</sequence>
<keyword evidence="2" id="KW-0540">Nuclease</keyword>
<keyword evidence="2" id="KW-0255">Endonuclease</keyword>
<dbReference type="PANTHER" id="PTHR14859">
    <property type="entry name" value="CALCOFLUOR WHITE HYPERSENSITIVE PROTEIN PRECURSOR"/>
    <property type="match status" value="1"/>
</dbReference>
<dbReference type="PANTHER" id="PTHR14859:SF15">
    <property type="entry name" value="ENDONUCLEASE_EXONUCLEASE_PHOSPHATASE DOMAIN-CONTAINING PROTEIN"/>
    <property type="match status" value="1"/>
</dbReference>
<dbReference type="EMBL" id="BAAANL010000004">
    <property type="protein sequence ID" value="GAA1864198.1"/>
    <property type="molecule type" value="Genomic_DNA"/>
</dbReference>
<evidence type="ECO:0000313" key="3">
    <source>
        <dbReference type="Proteomes" id="UP001501094"/>
    </source>
</evidence>
<dbReference type="Pfam" id="PF03372">
    <property type="entry name" value="Exo_endo_phos"/>
    <property type="match status" value="1"/>
</dbReference>
<dbReference type="InterPro" id="IPR036691">
    <property type="entry name" value="Endo/exonu/phosph_ase_sf"/>
</dbReference>
<reference evidence="2 3" key="1">
    <citation type="journal article" date="2019" name="Int. J. Syst. Evol. Microbiol.">
        <title>The Global Catalogue of Microorganisms (GCM) 10K type strain sequencing project: providing services to taxonomists for standard genome sequencing and annotation.</title>
        <authorList>
            <consortium name="The Broad Institute Genomics Platform"/>
            <consortium name="The Broad Institute Genome Sequencing Center for Infectious Disease"/>
            <person name="Wu L."/>
            <person name="Ma J."/>
        </authorList>
    </citation>
    <scope>NUCLEOTIDE SEQUENCE [LARGE SCALE GENOMIC DNA]</scope>
    <source>
        <strain evidence="2 3">JCM 14326</strain>
    </source>
</reference>
<dbReference type="InterPro" id="IPR051916">
    <property type="entry name" value="GPI-anchor_lipid_remodeler"/>
</dbReference>
<keyword evidence="2" id="KW-0378">Hydrolase</keyword>
<comment type="caution">
    <text evidence="2">The sequence shown here is derived from an EMBL/GenBank/DDBJ whole genome shotgun (WGS) entry which is preliminary data.</text>
</comment>
<dbReference type="GO" id="GO:0004519">
    <property type="term" value="F:endonuclease activity"/>
    <property type="evidence" value="ECO:0007669"/>
    <property type="project" value="UniProtKB-KW"/>
</dbReference>
<evidence type="ECO:0000313" key="2">
    <source>
        <dbReference type="EMBL" id="GAA1864198.1"/>
    </source>
</evidence>
<evidence type="ECO:0000259" key="1">
    <source>
        <dbReference type="Pfam" id="PF03372"/>
    </source>
</evidence>